<dbReference type="Proteomes" id="UP000310108">
    <property type="component" value="Unassembled WGS sequence"/>
</dbReference>
<proteinExistence type="predicted"/>
<gene>
    <name evidence="1" type="ORF">CTA1_5149</name>
</gene>
<reference evidence="1 2" key="1">
    <citation type="journal article" date="2019" name="PLoS ONE">
        <title>Comparative genome analysis indicates high evolutionary potential of pathogenicity genes in Colletotrichum tanaceti.</title>
        <authorList>
            <person name="Lelwala R.V."/>
            <person name="Korhonen P.K."/>
            <person name="Young N.D."/>
            <person name="Scott J.B."/>
            <person name="Ades P.A."/>
            <person name="Gasser R.B."/>
            <person name="Taylor P.W.J."/>
        </authorList>
    </citation>
    <scope>NUCLEOTIDE SEQUENCE [LARGE SCALE GENOMIC DNA]</scope>
    <source>
        <strain evidence="1">BRIP57314</strain>
    </source>
</reference>
<protein>
    <recommendedName>
        <fullName evidence="3">Protein kinase domain-containing protein</fullName>
    </recommendedName>
</protein>
<evidence type="ECO:0000313" key="1">
    <source>
        <dbReference type="EMBL" id="TKW55962.1"/>
    </source>
</evidence>
<dbReference type="SUPFAM" id="SSF56112">
    <property type="entry name" value="Protein kinase-like (PK-like)"/>
    <property type="match status" value="1"/>
</dbReference>
<dbReference type="Gene3D" id="1.10.510.10">
    <property type="entry name" value="Transferase(Phosphotransferase) domain 1"/>
    <property type="match status" value="1"/>
</dbReference>
<dbReference type="AlphaFoldDB" id="A0A4U6XK58"/>
<organism evidence="1 2">
    <name type="scientific">Colletotrichum tanaceti</name>
    <dbReference type="NCBI Taxonomy" id="1306861"/>
    <lineage>
        <taxon>Eukaryota</taxon>
        <taxon>Fungi</taxon>
        <taxon>Dikarya</taxon>
        <taxon>Ascomycota</taxon>
        <taxon>Pezizomycotina</taxon>
        <taxon>Sordariomycetes</taxon>
        <taxon>Hypocreomycetidae</taxon>
        <taxon>Glomerellales</taxon>
        <taxon>Glomerellaceae</taxon>
        <taxon>Colletotrichum</taxon>
        <taxon>Colletotrichum destructivum species complex</taxon>
    </lineage>
</organism>
<comment type="caution">
    <text evidence="1">The sequence shown here is derived from an EMBL/GenBank/DDBJ whole genome shotgun (WGS) entry which is preliminary data.</text>
</comment>
<dbReference type="EMBL" id="PJEX01000081">
    <property type="protein sequence ID" value="TKW55962.1"/>
    <property type="molecule type" value="Genomic_DNA"/>
</dbReference>
<evidence type="ECO:0000313" key="2">
    <source>
        <dbReference type="Proteomes" id="UP000310108"/>
    </source>
</evidence>
<dbReference type="InterPro" id="IPR011009">
    <property type="entry name" value="Kinase-like_dom_sf"/>
</dbReference>
<keyword evidence="2" id="KW-1185">Reference proteome</keyword>
<name>A0A4U6XK58_9PEZI</name>
<accession>A0A4U6XK58</accession>
<dbReference type="STRING" id="1306861.A0A4U6XK58"/>
<sequence length="60" mass="6802">MISLDGRYMKLKTTATSLYKLITDKPSIGIIWGDVKAENVLIDSDDNAWIIDFRGNYTYG</sequence>
<evidence type="ECO:0008006" key="3">
    <source>
        <dbReference type="Google" id="ProtNLM"/>
    </source>
</evidence>